<sequence length="298" mass="33667">MKFGTHYLIGINSFSYDPYKTIDRAARIGFDALEIPFGDLMERNGEEKGLRIADYANKKGIKLAFCGGFPEECDMLSDDAAVRENGIQYMHKLLLLMQKMNADLLVGCHYTKWPVRRTEALSLDHKEELIQRTAEAYRLAAQPAEECGVTCAIETLNRFEAYLLNCSEETSDFVDRVGNPNVKVHFDTFHMNIEEDSIAGAIKTAGSRLAALHVAERNRRFPGMGDFCWDEFFSALKEIGFNGYMDLEVFMLPEGDMSAIIGVWRDISRGVSREKFESMEAEALAFLKDKSAQHKLIG</sequence>
<keyword evidence="2" id="KW-0413">Isomerase</keyword>
<evidence type="ECO:0000259" key="1">
    <source>
        <dbReference type="Pfam" id="PF01261"/>
    </source>
</evidence>
<gene>
    <name evidence="2" type="ORF">PUP29_01660</name>
</gene>
<dbReference type="InterPro" id="IPR036237">
    <property type="entry name" value="Xyl_isomerase-like_sf"/>
</dbReference>
<name>A0AAU8AA61_9FIRM</name>
<feature type="domain" description="Xylose isomerase-like TIM barrel" evidence="1">
    <location>
        <begin position="22"/>
        <end position="251"/>
    </location>
</feature>
<proteinExistence type="predicted"/>
<dbReference type="AlphaFoldDB" id="A0AAU8AA61"/>
<dbReference type="InterPro" id="IPR013022">
    <property type="entry name" value="Xyl_isomerase-like_TIM-brl"/>
</dbReference>
<reference evidence="2" key="1">
    <citation type="submission" date="2023-02" db="EMBL/GenBank/DDBJ databases">
        <title>Gut commensal Christensenella minuta modulates host metabolism via a new class of secondary bile acids.</title>
        <authorList>
            <person name="Liu C."/>
        </authorList>
    </citation>
    <scope>NUCLEOTIDE SEQUENCE</scope>
    <source>
        <strain evidence="2">CA70</strain>
    </source>
</reference>
<dbReference type="InterPro" id="IPR050312">
    <property type="entry name" value="IolE/XylAMocC-like"/>
</dbReference>
<dbReference type="PANTHER" id="PTHR12110:SF41">
    <property type="entry name" value="INOSOSE DEHYDRATASE"/>
    <property type="match status" value="1"/>
</dbReference>
<dbReference type="RefSeq" id="WP_353423684.1">
    <property type="nucleotide sequence ID" value="NZ_CP117826.1"/>
</dbReference>
<dbReference type="PANTHER" id="PTHR12110">
    <property type="entry name" value="HYDROXYPYRUVATE ISOMERASE"/>
    <property type="match status" value="1"/>
</dbReference>
<dbReference type="GO" id="GO:0016853">
    <property type="term" value="F:isomerase activity"/>
    <property type="evidence" value="ECO:0007669"/>
    <property type="project" value="UniProtKB-KW"/>
</dbReference>
<dbReference type="EMBL" id="CP117826">
    <property type="protein sequence ID" value="XCC62661.1"/>
    <property type="molecule type" value="Genomic_DNA"/>
</dbReference>
<dbReference type="SUPFAM" id="SSF51658">
    <property type="entry name" value="Xylose isomerase-like"/>
    <property type="match status" value="1"/>
</dbReference>
<organism evidence="2">
    <name type="scientific">Christensenella massiliensis</name>
    <dbReference type="NCBI Taxonomy" id="1805714"/>
    <lineage>
        <taxon>Bacteria</taxon>
        <taxon>Bacillati</taxon>
        <taxon>Bacillota</taxon>
        <taxon>Clostridia</taxon>
        <taxon>Christensenellales</taxon>
        <taxon>Christensenellaceae</taxon>
        <taxon>Christensenella</taxon>
    </lineage>
</organism>
<protein>
    <submittedName>
        <fullName evidence="2">Sugar phosphate isomerase/epimerase</fullName>
    </submittedName>
</protein>
<evidence type="ECO:0000313" key="2">
    <source>
        <dbReference type="EMBL" id="XCC62661.1"/>
    </source>
</evidence>
<accession>A0AAU8AA61</accession>
<dbReference type="Pfam" id="PF01261">
    <property type="entry name" value="AP_endonuc_2"/>
    <property type="match status" value="1"/>
</dbReference>
<dbReference type="Gene3D" id="3.20.20.150">
    <property type="entry name" value="Divalent-metal-dependent TIM barrel enzymes"/>
    <property type="match status" value="1"/>
</dbReference>